<dbReference type="HAMAP" id="MF_00171">
    <property type="entry name" value="TruA"/>
    <property type="match status" value="1"/>
</dbReference>
<evidence type="ECO:0000259" key="8">
    <source>
        <dbReference type="Pfam" id="PF01416"/>
    </source>
</evidence>
<evidence type="ECO:0000256" key="7">
    <source>
        <dbReference type="RuleBase" id="RU003792"/>
    </source>
</evidence>
<dbReference type="EC" id="5.4.99.12" evidence="4"/>
<name>A0A0L0MKE8_9MOLU</name>
<dbReference type="PANTHER" id="PTHR11142:SF0">
    <property type="entry name" value="TRNA PSEUDOURIDINE SYNTHASE-LIKE 1"/>
    <property type="match status" value="1"/>
</dbReference>
<evidence type="ECO:0000313" key="9">
    <source>
        <dbReference type="EMBL" id="KND62761.1"/>
    </source>
</evidence>
<comment type="catalytic activity">
    <reaction evidence="4 7">
        <text>uridine(38/39/40) in tRNA = pseudouridine(38/39/40) in tRNA</text>
        <dbReference type="Rhea" id="RHEA:22376"/>
        <dbReference type="Rhea" id="RHEA-COMP:10085"/>
        <dbReference type="Rhea" id="RHEA-COMP:10087"/>
        <dbReference type="ChEBI" id="CHEBI:65314"/>
        <dbReference type="ChEBI" id="CHEBI:65315"/>
        <dbReference type="EC" id="5.4.99.12"/>
    </reaction>
</comment>
<dbReference type="PANTHER" id="PTHR11142">
    <property type="entry name" value="PSEUDOURIDYLATE SYNTHASE"/>
    <property type="match status" value="1"/>
</dbReference>
<dbReference type="Pfam" id="PF01416">
    <property type="entry name" value="PseudoU_synth_1"/>
    <property type="match status" value="1"/>
</dbReference>
<evidence type="ECO:0000256" key="4">
    <source>
        <dbReference type="HAMAP-Rule" id="MF_00171"/>
    </source>
</evidence>
<evidence type="ECO:0000256" key="3">
    <source>
        <dbReference type="ARBA" id="ARBA00023235"/>
    </source>
</evidence>
<keyword evidence="2 4" id="KW-0819">tRNA processing</keyword>
<keyword evidence="3 4" id="KW-0413">Isomerase</keyword>
<organism evidence="9 10">
    <name type="scientific">Candidatus Phytoplasma phoenicium</name>
    <dbReference type="NCBI Taxonomy" id="198422"/>
    <lineage>
        <taxon>Bacteria</taxon>
        <taxon>Bacillati</taxon>
        <taxon>Mycoplasmatota</taxon>
        <taxon>Mollicutes</taxon>
        <taxon>Acholeplasmatales</taxon>
        <taxon>Acholeplasmataceae</taxon>
        <taxon>Candidatus Phytoplasma</taxon>
        <taxon>16SrIX (Pigeon pea witches'-broom group)</taxon>
    </lineage>
</organism>
<dbReference type="InterPro" id="IPR020095">
    <property type="entry name" value="PsdUridine_synth_TruA_C"/>
</dbReference>
<accession>A0A0L0MKE8</accession>
<proteinExistence type="inferred from homology"/>
<dbReference type="GO" id="GO:0003723">
    <property type="term" value="F:RNA binding"/>
    <property type="evidence" value="ECO:0007669"/>
    <property type="project" value="InterPro"/>
</dbReference>
<gene>
    <name evidence="9" type="primary">yeiN</name>
    <name evidence="4" type="synonym">truA</name>
    <name evidence="9" type="ORF">AlmWB_00150</name>
</gene>
<comment type="caution">
    <text evidence="9">The sequence shown here is derived from an EMBL/GenBank/DDBJ whole genome shotgun (WGS) entry which is preliminary data.</text>
</comment>
<feature type="binding site" evidence="4 6">
    <location>
        <position position="113"/>
    </location>
    <ligand>
        <name>substrate</name>
    </ligand>
</feature>
<evidence type="ECO:0000256" key="2">
    <source>
        <dbReference type="ARBA" id="ARBA00022694"/>
    </source>
</evidence>
<dbReference type="PATRIC" id="fig|198422.3.peg.59"/>
<dbReference type="InterPro" id="IPR020097">
    <property type="entry name" value="PsdUridine_synth_TruA_a/b_dom"/>
</dbReference>
<feature type="domain" description="Pseudouridine synthase I TruA alpha/beta" evidence="8">
    <location>
        <begin position="147"/>
        <end position="245"/>
    </location>
</feature>
<dbReference type="SUPFAM" id="SSF55120">
    <property type="entry name" value="Pseudouridine synthase"/>
    <property type="match status" value="1"/>
</dbReference>
<evidence type="ECO:0000256" key="6">
    <source>
        <dbReference type="PIRSR" id="PIRSR001430-2"/>
    </source>
</evidence>
<evidence type="ECO:0000313" key="10">
    <source>
        <dbReference type="Proteomes" id="UP000037086"/>
    </source>
</evidence>
<reference evidence="9 10" key="1">
    <citation type="journal article" date="2015" name="BMC Microbiol.">
        <title>'Candidatus Phytoplasma phoenicium' associated with almond witches'-broom disease: from draft genome to genetic diversity among strain populations.</title>
        <authorList>
            <person name="Quaglino F."/>
            <person name="Kube M."/>
            <person name="Jawhari M."/>
            <person name="Abou-Jawdah Y."/>
            <person name="Siewert C."/>
            <person name="Choueiri E."/>
            <person name="Sobh H."/>
            <person name="Casati P."/>
            <person name="Tedeschi R."/>
            <person name="Molino Lova M."/>
            <person name="Alma A."/>
            <person name="Bianco P.A."/>
        </authorList>
    </citation>
    <scope>NUCLEOTIDE SEQUENCE [LARGE SCALE GENOMIC DNA]</scope>
    <source>
        <strain evidence="9 10">SA213</strain>
    </source>
</reference>
<dbReference type="GO" id="GO:0031119">
    <property type="term" value="P:tRNA pseudouridine synthesis"/>
    <property type="evidence" value="ECO:0007669"/>
    <property type="project" value="UniProtKB-UniRule"/>
</dbReference>
<feature type="active site" description="Nucleophile" evidence="4 5">
    <location>
        <position position="55"/>
    </location>
</feature>
<dbReference type="InterPro" id="IPR020103">
    <property type="entry name" value="PsdUridine_synth_cat_dom_sf"/>
</dbReference>
<dbReference type="PIRSF" id="PIRSF001430">
    <property type="entry name" value="tRNA_psdUrid_synth"/>
    <property type="match status" value="1"/>
</dbReference>
<dbReference type="AlphaFoldDB" id="A0A0L0MKE8"/>
<dbReference type="CDD" id="cd02570">
    <property type="entry name" value="PseudoU_synth_EcTruA"/>
    <property type="match status" value="1"/>
</dbReference>
<protein>
    <recommendedName>
        <fullName evidence="4">tRNA pseudouridine synthase A</fullName>
        <ecNumber evidence="4">5.4.99.12</ecNumber>
    </recommendedName>
    <alternativeName>
        <fullName evidence="4">tRNA pseudouridine(38-40) synthase</fullName>
    </alternativeName>
    <alternativeName>
        <fullName evidence="4">tRNA pseudouridylate synthase I</fullName>
    </alternativeName>
    <alternativeName>
        <fullName evidence="4">tRNA-uridine isomerase I</fullName>
    </alternativeName>
</protein>
<dbReference type="Proteomes" id="UP000037086">
    <property type="component" value="Unassembled WGS sequence"/>
</dbReference>
<dbReference type="RefSeq" id="WP_050336979.1">
    <property type="nucleotide sequence ID" value="NZ_JPSQ01000002.1"/>
</dbReference>
<sequence>MKLFTYKLVLSYDGTQYHGYQKQNFPIITIQSVLENALWKATKQKIKTFAASRTDKGVHAQGQVVHFKIHFYILPITLKLVLNKILLPNIKVNHLTLMPMSFHARYSVQSKIYQYVFAKKPVNPFNCRFQVYFTNIDWQRLSQALPLLQGTHNFTLFTSNKDKKKSLIKSIYDLTLKETKTKYILLFHGKGFLKQMILFLVGFLIRIGQKQKQITDLQKMLQLHDMPKCSFLAPPQGLCLKKIFYKKEKGK</sequence>
<dbReference type="EMBL" id="JPSQ01000002">
    <property type="protein sequence ID" value="KND62761.1"/>
    <property type="molecule type" value="Genomic_DNA"/>
</dbReference>
<dbReference type="FunFam" id="3.30.70.580:FF:000001">
    <property type="entry name" value="tRNA pseudouridine synthase A"/>
    <property type="match status" value="1"/>
</dbReference>
<comment type="caution">
    <text evidence="4">Lacks conserved residue(s) required for the propagation of feature annotation.</text>
</comment>
<comment type="function">
    <text evidence="4">Formation of pseudouridine at positions 38, 39 and 40 in the anticodon stem and loop of transfer RNAs.</text>
</comment>
<keyword evidence="10" id="KW-1185">Reference proteome</keyword>
<comment type="similarity">
    <text evidence="1 4 7">Belongs to the tRNA pseudouridine synthase TruA family.</text>
</comment>
<evidence type="ECO:0000256" key="5">
    <source>
        <dbReference type="PIRSR" id="PIRSR001430-1"/>
    </source>
</evidence>
<dbReference type="Gene3D" id="3.30.70.660">
    <property type="entry name" value="Pseudouridine synthase I, catalytic domain, C-terminal subdomain"/>
    <property type="match status" value="1"/>
</dbReference>
<dbReference type="NCBIfam" id="TIGR00071">
    <property type="entry name" value="hisT_truA"/>
    <property type="match status" value="1"/>
</dbReference>
<dbReference type="InterPro" id="IPR020094">
    <property type="entry name" value="TruA/RsuA/RluB/E/F_N"/>
</dbReference>
<dbReference type="Gene3D" id="3.30.70.580">
    <property type="entry name" value="Pseudouridine synthase I, catalytic domain, N-terminal subdomain"/>
    <property type="match status" value="1"/>
</dbReference>
<dbReference type="InterPro" id="IPR001406">
    <property type="entry name" value="PsdUridine_synth_TruA"/>
</dbReference>
<dbReference type="GO" id="GO:0160147">
    <property type="term" value="F:tRNA pseudouridine(38-40) synthase activity"/>
    <property type="evidence" value="ECO:0007669"/>
    <property type="project" value="UniProtKB-EC"/>
</dbReference>
<dbReference type="OrthoDB" id="9811823at2"/>
<evidence type="ECO:0000256" key="1">
    <source>
        <dbReference type="ARBA" id="ARBA00009375"/>
    </source>
</evidence>
<comment type="subunit">
    <text evidence="4">Homodimer.</text>
</comment>